<proteinExistence type="predicted"/>
<gene>
    <name evidence="2" type="ORF">EJB05_08771</name>
</gene>
<feature type="region of interest" description="Disordered" evidence="1">
    <location>
        <begin position="1"/>
        <end position="24"/>
    </location>
</feature>
<dbReference type="Gramene" id="TVU42369">
    <property type="protein sequence ID" value="TVU42369"/>
    <property type="gene ID" value="EJB05_08771"/>
</dbReference>
<evidence type="ECO:0000313" key="3">
    <source>
        <dbReference type="Proteomes" id="UP000324897"/>
    </source>
</evidence>
<name>A0A5J9W1R4_9POAL</name>
<accession>A0A5J9W1R4</accession>
<dbReference type="EMBL" id="RWGY01000005">
    <property type="protein sequence ID" value="TVU42369.1"/>
    <property type="molecule type" value="Genomic_DNA"/>
</dbReference>
<feature type="compositionally biased region" description="Polar residues" evidence="1">
    <location>
        <begin position="1"/>
        <end position="11"/>
    </location>
</feature>
<evidence type="ECO:0000256" key="1">
    <source>
        <dbReference type="SAM" id="MobiDB-lite"/>
    </source>
</evidence>
<feature type="compositionally biased region" description="Basic residues" evidence="1">
    <location>
        <begin position="15"/>
        <end position="24"/>
    </location>
</feature>
<keyword evidence="3" id="KW-1185">Reference proteome</keyword>
<protein>
    <submittedName>
        <fullName evidence="2">Uncharacterized protein</fullName>
    </submittedName>
</protein>
<organism evidence="2 3">
    <name type="scientific">Eragrostis curvula</name>
    <name type="common">weeping love grass</name>
    <dbReference type="NCBI Taxonomy" id="38414"/>
    <lineage>
        <taxon>Eukaryota</taxon>
        <taxon>Viridiplantae</taxon>
        <taxon>Streptophyta</taxon>
        <taxon>Embryophyta</taxon>
        <taxon>Tracheophyta</taxon>
        <taxon>Spermatophyta</taxon>
        <taxon>Magnoliopsida</taxon>
        <taxon>Liliopsida</taxon>
        <taxon>Poales</taxon>
        <taxon>Poaceae</taxon>
        <taxon>PACMAD clade</taxon>
        <taxon>Chloridoideae</taxon>
        <taxon>Eragrostideae</taxon>
        <taxon>Eragrostidinae</taxon>
        <taxon>Eragrostis</taxon>
    </lineage>
</organism>
<evidence type="ECO:0000313" key="2">
    <source>
        <dbReference type="EMBL" id="TVU42369.1"/>
    </source>
</evidence>
<comment type="caution">
    <text evidence="2">The sequence shown here is derived from an EMBL/GenBank/DDBJ whole genome shotgun (WGS) entry which is preliminary data.</text>
</comment>
<reference evidence="2 3" key="1">
    <citation type="journal article" date="2019" name="Sci. Rep.">
        <title>A high-quality genome of Eragrostis curvula grass provides insights into Poaceae evolution and supports new strategies to enhance forage quality.</title>
        <authorList>
            <person name="Carballo J."/>
            <person name="Santos B.A.C.M."/>
            <person name="Zappacosta D."/>
            <person name="Garbus I."/>
            <person name="Selva J.P."/>
            <person name="Gallo C.A."/>
            <person name="Diaz A."/>
            <person name="Albertini E."/>
            <person name="Caccamo M."/>
            <person name="Echenique V."/>
        </authorList>
    </citation>
    <scope>NUCLEOTIDE SEQUENCE [LARGE SCALE GENOMIC DNA]</scope>
    <source>
        <strain evidence="3">cv. Victoria</strain>
        <tissue evidence="2">Leaf</tissue>
    </source>
</reference>
<sequence>MAVPPATSSATARDKSRRLLPRPHPAVRRRSLLSPCRLNPSRLDLLLTPSDAARAARHHWWKTLLVQELSMPVSLSLLSRRLLLCRAPYPIERLQVIEVEAEDVLPRSTTTTRSIQEVHEPERDYDLTSLSPITELVTPTGSEALEDVTALFYDEDMSEPDIQANAQKKHYVAKRNNQDNI</sequence>
<dbReference type="Proteomes" id="UP000324897">
    <property type="component" value="Unassembled WGS sequence"/>
</dbReference>
<dbReference type="AlphaFoldDB" id="A0A5J9W1R4"/>